<dbReference type="AlphaFoldDB" id="A0AAD7V763"/>
<organism evidence="2 3">
    <name type="scientific">Lichtheimia ornata</name>
    <dbReference type="NCBI Taxonomy" id="688661"/>
    <lineage>
        <taxon>Eukaryota</taxon>
        <taxon>Fungi</taxon>
        <taxon>Fungi incertae sedis</taxon>
        <taxon>Mucoromycota</taxon>
        <taxon>Mucoromycotina</taxon>
        <taxon>Mucoromycetes</taxon>
        <taxon>Mucorales</taxon>
        <taxon>Lichtheimiaceae</taxon>
        <taxon>Lichtheimia</taxon>
    </lineage>
</organism>
<comment type="caution">
    <text evidence="2">The sequence shown here is derived from an EMBL/GenBank/DDBJ whole genome shotgun (WGS) entry which is preliminary data.</text>
</comment>
<reference evidence="2 3" key="1">
    <citation type="submission" date="2023-03" db="EMBL/GenBank/DDBJ databases">
        <title>Genome sequence of Lichtheimia ornata CBS 291.66.</title>
        <authorList>
            <person name="Mohabir J.T."/>
            <person name="Shea T.P."/>
            <person name="Kurbessoian T."/>
            <person name="Berby B."/>
            <person name="Fontaine J."/>
            <person name="Livny J."/>
            <person name="Gnirke A."/>
            <person name="Stajich J.E."/>
            <person name="Cuomo C.A."/>
        </authorList>
    </citation>
    <scope>NUCLEOTIDE SEQUENCE [LARGE SCALE GENOMIC DNA]</scope>
    <source>
        <strain evidence="2">CBS 291.66</strain>
    </source>
</reference>
<sequence>MSDRKNYYEGLERGPEHPEPGSAPTRPGLNNPRTTALIAASRRLERDVASRRSSAQLASINYSEETGHPLYITADGYALKPEQVPEHIRQEVDRKSKK</sequence>
<protein>
    <submittedName>
        <fullName evidence="2">Uncharacterized protein</fullName>
    </submittedName>
</protein>
<gene>
    <name evidence="2" type="ORF">O0I10_005268</name>
</gene>
<feature type="region of interest" description="Disordered" evidence="1">
    <location>
        <begin position="1"/>
        <end position="33"/>
    </location>
</feature>
<evidence type="ECO:0000313" key="3">
    <source>
        <dbReference type="Proteomes" id="UP001234581"/>
    </source>
</evidence>
<dbReference type="EMBL" id="JARTCD010000021">
    <property type="protein sequence ID" value="KAJ8658886.1"/>
    <property type="molecule type" value="Genomic_DNA"/>
</dbReference>
<evidence type="ECO:0000313" key="2">
    <source>
        <dbReference type="EMBL" id="KAJ8658886.1"/>
    </source>
</evidence>
<proteinExistence type="predicted"/>
<evidence type="ECO:0000256" key="1">
    <source>
        <dbReference type="SAM" id="MobiDB-lite"/>
    </source>
</evidence>
<accession>A0AAD7V763</accession>
<dbReference type="RefSeq" id="XP_058343799.1">
    <property type="nucleotide sequence ID" value="XM_058485313.1"/>
</dbReference>
<dbReference type="GeneID" id="83212681"/>
<keyword evidence="3" id="KW-1185">Reference proteome</keyword>
<dbReference type="Proteomes" id="UP001234581">
    <property type="component" value="Unassembled WGS sequence"/>
</dbReference>
<name>A0AAD7V763_9FUNG</name>
<feature type="compositionally biased region" description="Basic and acidic residues" evidence="1">
    <location>
        <begin position="1"/>
        <end position="19"/>
    </location>
</feature>